<reference evidence="2" key="1">
    <citation type="journal article" date="2024" name="Syst. Appl. Microbiol.">
        <title>First single-strain enrichments of Electrothrix cable bacteria, description of E. aestuarii sp. nov. and E. rattekaaiensis sp. nov., and proposal of a cable bacteria taxonomy following the rules of the SeqCode.</title>
        <authorList>
            <person name="Plum-Jensen L.E."/>
            <person name="Schramm A."/>
            <person name="Marshall I.P.G."/>
        </authorList>
    </citation>
    <scope>NUCLEOTIDE SEQUENCE</scope>
    <source>
        <strain evidence="2">Rat1</strain>
    </source>
</reference>
<dbReference type="SMART" id="SM00100">
    <property type="entry name" value="cNMP"/>
    <property type="match status" value="1"/>
</dbReference>
<dbReference type="CDD" id="cd16936">
    <property type="entry name" value="HATPase_RsbW-like"/>
    <property type="match status" value="1"/>
</dbReference>
<gene>
    <name evidence="2" type="ORF">Q3M24_10340</name>
</gene>
<organism evidence="2">
    <name type="scientific">Candidatus Electrothrix aestuarii</name>
    <dbReference type="NCBI Taxonomy" id="3062594"/>
    <lineage>
        <taxon>Bacteria</taxon>
        <taxon>Pseudomonadati</taxon>
        <taxon>Thermodesulfobacteriota</taxon>
        <taxon>Desulfobulbia</taxon>
        <taxon>Desulfobulbales</taxon>
        <taxon>Desulfobulbaceae</taxon>
        <taxon>Candidatus Electrothrix</taxon>
    </lineage>
</organism>
<dbReference type="Gene3D" id="2.60.120.10">
    <property type="entry name" value="Jelly Rolls"/>
    <property type="match status" value="1"/>
</dbReference>
<dbReference type="Gene3D" id="3.30.565.10">
    <property type="entry name" value="Histidine kinase-like ATPase, C-terminal domain"/>
    <property type="match status" value="1"/>
</dbReference>
<dbReference type="GO" id="GO:0005829">
    <property type="term" value="C:cytosol"/>
    <property type="evidence" value="ECO:0007669"/>
    <property type="project" value="TreeGrafter"/>
</dbReference>
<reference evidence="2" key="2">
    <citation type="submission" date="2024-06" db="EMBL/GenBank/DDBJ databases">
        <authorList>
            <person name="Plum-Jensen L.E."/>
            <person name="Schramm A."/>
            <person name="Marshall I.P.G."/>
        </authorList>
    </citation>
    <scope>NUCLEOTIDE SEQUENCE</scope>
    <source>
        <strain evidence="2">Rat1</strain>
    </source>
</reference>
<evidence type="ECO:0000259" key="1">
    <source>
        <dbReference type="PROSITE" id="PS50042"/>
    </source>
</evidence>
<proteinExistence type="predicted"/>
<accession>A0AAU8M0R2</accession>
<dbReference type="AlphaFoldDB" id="A0AAU8M0R2"/>
<dbReference type="InterPro" id="IPR014710">
    <property type="entry name" value="RmlC-like_jellyroll"/>
</dbReference>
<dbReference type="InterPro" id="IPR018490">
    <property type="entry name" value="cNMP-bd_dom_sf"/>
</dbReference>
<feature type="domain" description="Cyclic nucleotide-binding" evidence="1">
    <location>
        <begin position="297"/>
        <end position="400"/>
    </location>
</feature>
<dbReference type="EMBL" id="CP159373">
    <property type="protein sequence ID" value="XCN75104.1"/>
    <property type="molecule type" value="Genomic_DNA"/>
</dbReference>
<dbReference type="CDD" id="cd00038">
    <property type="entry name" value="CAP_ED"/>
    <property type="match status" value="1"/>
</dbReference>
<dbReference type="InterPro" id="IPR050503">
    <property type="entry name" value="cAMP-dep_PK_reg_su-like"/>
</dbReference>
<sequence length="428" mass="48700">MNKYCVITTDEMLFETISVSIASSDIQQCLALSNITCFSEAVEYINTELPDVVLINFSDNTMNSFALLDMMIKDQWLLNTGIIAISNCSNDTKKLEELRCANIIVVIEERLIVSALPKILSIVLKNRRILFQRGLGMGIMENISGSFWLENDPLEVTSYANLIANFLFNAKKIDSKGKFDLQLALTEMFMNAVEHGNCAIGFEDKKQWIESGGNMGELILQRNQQPDILKKRVRFEYTLKPMEGYFSITDQGEGFDWPGIMERIEQQGLLSLNGRGILLAQSVTRDLTYNEKGNAVTFKFFYNEEMAELVPALFKNIEPRKVDQGDIVFQQGESSSSLYYIVNGSYDIIVNGKIVSCLNSDDIFMGEMSFLLNNRRSATVRAKVKGQLIKISKKEFVRAIKEKPHYALFLTRLLAQRIHRGNHFERMD</sequence>
<name>A0AAU8M0R2_9BACT</name>
<dbReference type="InterPro" id="IPR036890">
    <property type="entry name" value="HATPase_C_sf"/>
</dbReference>
<dbReference type="GO" id="GO:0005952">
    <property type="term" value="C:cAMP-dependent protein kinase complex"/>
    <property type="evidence" value="ECO:0007669"/>
    <property type="project" value="InterPro"/>
</dbReference>
<dbReference type="InterPro" id="IPR000595">
    <property type="entry name" value="cNMP-bd_dom"/>
</dbReference>
<protein>
    <submittedName>
        <fullName evidence="2">Cyclic nucleotide-binding domain-containing protein</fullName>
    </submittedName>
</protein>
<dbReference type="KEGG" id="eaj:Q3M24_10340"/>
<dbReference type="PROSITE" id="PS50042">
    <property type="entry name" value="CNMP_BINDING_3"/>
    <property type="match status" value="1"/>
</dbReference>
<dbReference type="SUPFAM" id="SSF51206">
    <property type="entry name" value="cAMP-binding domain-like"/>
    <property type="match status" value="1"/>
</dbReference>
<dbReference type="PANTHER" id="PTHR11635:SF152">
    <property type="entry name" value="CAMP-DEPENDENT PROTEIN KINASE TYPE I REGULATORY SUBUNIT-RELATED"/>
    <property type="match status" value="1"/>
</dbReference>
<evidence type="ECO:0000313" key="2">
    <source>
        <dbReference type="EMBL" id="XCN75104.1"/>
    </source>
</evidence>
<dbReference type="PANTHER" id="PTHR11635">
    <property type="entry name" value="CAMP-DEPENDENT PROTEIN KINASE REGULATORY CHAIN"/>
    <property type="match status" value="1"/>
</dbReference>
<dbReference type="Pfam" id="PF00027">
    <property type="entry name" value="cNMP_binding"/>
    <property type="match status" value="1"/>
</dbReference>